<evidence type="ECO:0000313" key="2">
    <source>
        <dbReference type="EMBL" id="EMD65821.1"/>
    </source>
</evidence>
<protein>
    <submittedName>
        <fullName evidence="2">Uncharacterized protein</fullName>
    </submittedName>
</protein>
<name>M2T994_COCSN</name>
<accession>M2T994</accession>
<organism evidence="2 3">
    <name type="scientific">Cochliobolus sativus (strain ND90Pr / ATCC 201652)</name>
    <name type="common">Common root rot and spot blotch fungus</name>
    <name type="synonym">Bipolaris sorokiniana</name>
    <dbReference type="NCBI Taxonomy" id="665912"/>
    <lineage>
        <taxon>Eukaryota</taxon>
        <taxon>Fungi</taxon>
        <taxon>Dikarya</taxon>
        <taxon>Ascomycota</taxon>
        <taxon>Pezizomycotina</taxon>
        <taxon>Dothideomycetes</taxon>
        <taxon>Pleosporomycetidae</taxon>
        <taxon>Pleosporales</taxon>
        <taxon>Pleosporineae</taxon>
        <taxon>Pleosporaceae</taxon>
        <taxon>Bipolaris</taxon>
    </lineage>
</organism>
<dbReference type="RefSeq" id="XP_007698865.1">
    <property type="nucleotide sequence ID" value="XM_007700675.1"/>
</dbReference>
<reference evidence="3" key="2">
    <citation type="journal article" date="2013" name="PLoS Genet.">
        <title>Comparative genome structure, secondary metabolite, and effector coding capacity across Cochliobolus pathogens.</title>
        <authorList>
            <person name="Condon B.J."/>
            <person name="Leng Y."/>
            <person name="Wu D."/>
            <person name="Bushley K.E."/>
            <person name="Ohm R.A."/>
            <person name="Otillar R."/>
            <person name="Martin J."/>
            <person name="Schackwitz W."/>
            <person name="Grimwood J."/>
            <person name="MohdZainudin N."/>
            <person name="Xue C."/>
            <person name="Wang R."/>
            <person name="Manning V.A."/>
            <person name="Dhillon B."/>
            <person name="Tu Z.J."/>
            <person name="Steffenson B.J."/>
            <person name="Salamov A."/>
            <person name="Sun H."/>
            <person name="Lowry S."/>
            <person name="LaButti K."/>
            <person name="Han J."/>
            <person name="Copeland A."/>
            <person name="Lindquist E."/>
            <person name="Barry K."/>
            <person name="Schmutz J."/>
            <person name="Baker S.E."/>
            <person name="Ciuffetti L.M."/>
            <person name="Grigoriev I.V."/>
            <person name="Zhong S."/>
            <person name="Turgeon B.G."/>
        </authorList>
    </citation>
    <scope>NUCLEOTIDE SEQUENCE [LARGE SCALE GENOMIC DNA]</scope>
    <source>
        <strain evidence="3">ND90Pr / ATCC 201652</strain>
    </source>
</reference>
<dbReference type="AlphaFoldDB" id="M2T994"/>
<dbReference type="Proteomes" id="UP000016934">
    <property type="component" value="Unassembled WGS sequence"/>
</dbReference>
<dbReference type="EMBL" id="KB445641">
    <property type="protein sequence ID" value="EMD65821.1"/>
    <property type="molecule type" value="Genomic_DNA"/>
</dbReference>
<feature type="coiled-coil region" evidence="1">
    <location>
        <begin position="74"/>
        <end position="101"/>
    </location>
</feature>
<dbReference type="HOGENOM" id="CLU_1732609_0_0_1"/>
<gene>
    <name evidence="2" type="ORF">COCSADRAFT_355197</name>
</gene>
<dbReference type="KEGG" id="bsc:COCSADRAFT_355197"/>
<evidence type="ECO:0000313" key="3">
    <source>
        <dbReference type="Proteomes" id="UP000016934"/>
    </source>
</evidence>
<reference evidence="2 3" key="1">
    <citation type="journal article" date="2012" name="PLoS Pathog.">
        <title>Diverse lifestyles and strategies of plant pathogenesis encoded in the genomes of eighteen Dothideomycetes fungi.</title>
        <authorList>
            <person name="Ohm R.A."/>
            <person name="Feau N."/>
            <person name="Henrissat B."/>
            <person name="Schoch C.L."/>
            <person name="Horwitz B.A."/>
            <person name="Barry K.W."/>
            <person name="Condon B.J."/>
            <person name="Copeland A.C."/>
            <person name="Dhillon B."/>
            <person name="Glaser F."/>
            <person name="Hesse C.N."/>
            <person name="Kosti I."/>
            <person name="LaButti K."/>
            <person name="Lindquist E.A."/>
            <person name="Lucas S."/>
            <person name="Salamov A.A."/>
            <person name="Bradshaw R.E."/>
            <person name="Ciuffetti L."/>
            <person name="Hamelin R.C."/>
            <person name="Kema G.H.J."/>
            <person name="Lawrence C."/>
            <person name="Scott J.A."/>
            <person name="Spatafora J.W."/>
            <person name="Turgeon B.G."/>
            <person name="de Wit P.J.G.M."/>
            <person name="Zhong S."/>
            <person name="Goodwin S.B."/>
            <person name="Grigoriev I.V."/>
        </authorList>
    </citation>
    <scope>NUCLEOTIDE SEQUENCE [LARGE SCALE GENOMIC DNA]</scope>
    <source>
        <strain evidence="3">ND90Pr / ATCC 201652</strain>
    </source>
</reference>
<keyword evidence="3" id="KW-1185">Reference proteome</keyword>
<proteinExistence type="predicted"/>
<dbReference type="OrthoDB" id="3662064at2759"/>
<dbReference type="GeneID" id="19138344"/>
<sequence>MVSNDQNPSLSEQLALFPPLSAMVAMESSTTFNTQLPPIPEGGWDFNWKEDTFPPLNLHEDFEQTTTATNDNSLPETHEELTKLQDEVRQLRHDISELNEMVYNRLDDIEKRLSANNRYVGGSLVPWLMEVHDKYSQMLARVTKQEEQTVNRAI</sequence>
<keyword evidence="1" id="KW-0175">Coiled coil</keyword>
<dbReference type="SUPFAM" id="SSF58113">
    <property type="entry name" value="Apolipoprotein A-I"/>
    <property type="match status" value="1"/>
</dbReference>
<evidence type="ECO:0000256" key="1">
    <source>
        <dbReference type="SAM" id="Coils"/>
    </source>
</evidence>